<dbReference type="RefSeq" id="WP_034222703.1">
    <property type="nucleotide sequence ID" value="NZ_AXCW01000022.1"/>
</dbReference>
<proteinExistence type="predicted"/>
<dbReference type="EMBL" id="AXCW01000022">
    <property type="protein sequence ID" value="EYR64673.1"/>
    <property type="molecule type" value="Genomic_DNA"/>
</dbReference>
<dbReference type="Proteomes" id="UP000019753">
    <property type="component" value="Unassembled WGS sequence"/>
</dbReference>
<sequence>MSEPTPADERFVTLQELASYLRLTAGADATSQELSDDLDAALEIAENRVGPLASAGRTYRVFPSGAHLVLPATHLTAITAVQDPDGAEVDVATLEVNATSGIVTLPHRPARRDRPYLVSVTTRDHGKAVAKAVKLIAAHLRGMRSTDGGRGASQFMQSPTDTPAPRGFAIPRAAEELLEEFQ</sequence>
<accession>A0A021VU70</accession>
<name>A0A021VU70_9CELL</name>
<evidence type="ECO:0000256" key="1">
    <source>
        <dbReference type="SAM" id="MobiDB-lite"/>
    </source>
</evidence>
<protein>
    <submittedName>
        <fullName evidence="2">Uncharacterized protein</fullName>
    </submittedName>
</protein>
<comment type="caution">
    <text evidence="2">The sequence shown here is derived from an EMBL/GenBank/DDBJ whole genome shotgun (WGS) entry which is preliminary data.</text>
</comment>
<evidence type="ECO:0000313" key="2">
    <source>
        <dbReference type="EMBL" id="EYR64673.1"/>
    </source>
</evidence>
<keyword evidence="3" id="KW-1185">Reference proteome</keyword>
<dbReference type="OrthoDB" id="365450at85006"/>
<dbReference type="AlphaFoldDB" id="A0A021VU70"/>
<feature type="region of interest" description="Disordered" evidence="1">
    <location>
        <begin position="146"/>
        <end position="166"/>
    </location>
</feature>
<organism evidence="2 3">
    <name type="scientific">Actinotalea ferrariae CF5-4</name>
    <dbReference type="NCBI Taxonomy" id="948458"/>
    <lineage>
        <taxon>Bacteria</taxon>
        <taxon>Bacillati</taxon>
        <taxon>Actinomycetota</taxon>
        <taxon>Actinomycetes</taxon>
        <taxon>Micrococcales</taxon>
        <taxon>Cellulomonadaceae</taxon>
        <taxon>Actinotalea</taxon>
    </lineage>
</organism>
<reference evidence="2 3" key="1">
    <citation type="submission" date="2014-01" db="EMBL/GenBank/DDBJ databases">
        <title>Actinotalea ferrariae CF5-4.</title>
        <authorList>
            <person name="Chen F."/>
            <person name="Li Y."/>
            <person name="Wang G."/>
        </authorList>
    </citation>
    <scope>NUCLEOTIDE SEQUENCE [LARGE SCALE GENOMIC DNA]</scope>
    <source>
        <strain evidence="2 3">CF5-4</strain>
    </source>
</reference>
<gene>
    <name evidence="2" type="ORF">N866_07165</name>
</gene>
<evidence type="ECO:0000313" key="3">
    <source>
        <dbReference type="Proteomes" id="UP000019753"/>
    </source>
</evidence>